<dbReference type="GO" id="GO:0006813">
    <property type="term" value="P:potassium ion transport"/>
    <property type="evidence" value="ECO:0007669"/>
    <property type="project" value="InterPro"/>
</dbReference>
<feature type="domain" description="RCK C-terminal" evidence="2">
    <location>
        <begin position="141"/>
        <end position="220"/>
    </location>
</feature>
<dbReference type="PROSITE" id="PS51202">
    <property type="entry name" value="RCK_C"/>
    <property type="match status" value="1"/>
</dbReference>
<evidence type="ECO:0000259" key="2">
    <source>
        <dbReference type="PROSITE" id="PS51202"/>
    </source>
</evidence>
<evidence type="ECO:0000313" key="4">
    <source>
        <dbReference type="Proteomes" id="UP000219050"/>
    </source>
</evidence>
<accession>A0A291LZU3</accession>
<dbReference type="KEGG" id="cmag:CBW24_09215"/>
<gene>
    <name evidence="3" type="ORF">CBW24_09215</name>
</gene>
<dbReference type="Gene3D" id="3.30.70.1450">
    <property type="entry name" value="Regulator of K+ conductance, C-terminal domain"/>
    <property type="match status" value="1"/>
</dbReference>
<dbReference type="InterPro" id="IPR050721">
    <property type="entry name" value="Trk_Ktr_HKT_K-transport"/>
</dbReference>
<dbReference type="InterPro" id="IPR036291">
    <property type="entry name" value="NAD(P)-bd_dom_sf"/>
</dbReference>
<proteinExistence type="predicted"/>
<dbReference type="InterPro" id="IPR006037">
    <property type="entry name" value="RCK_C"/>
</dbReference>
<protein>
    <submittedName>
        <fullName evidence="3">Potassium transporter KtrA</fullName>
    </submittedName>
</protein>
<dbReference type="Pfam" id="PF02254">
    <property type="entry name" value="TrkA_N"/>
    <property type="match status" value="1"/>
</dbReference>
<dbReference type="Proteomes" id="UP000219050">
    <property type="component" value="Chromosome"/>
</dbReference>
<dbReference type="Gene3D" id="3.40.50.720">
    <property type="entry name" value="NAD(P)-binding Rossmann-like Domain"/>
    <property type="match status" value="1"/>
</dbReference>
<dbReference type="InterPro" id="IPR036721">
    <property type="entry name" value="RCK_C_sf"/>
</dbReference>
<dbReference type="PANTHER" id="PTHR43833:SF7">
    <property type="entry name" value="KTR SYSTEM POTASSIUM UPTAKE PROTEIN C"/>
    <property type="match status" value="1"/>
</dbReference>
<feature type="domain" description="RCK N-terminal" evidence="1">
    <location>
        <begin position="5"/>
        <end position="121"/>
    </location>
</feature>
<dbReference type="PANTHER" id="PTHR43833">
    <property type="entry name" value="POTASSIUM CHANNEL PROTEIN 2-RELATED-RELATED"/>
    <property type="match status" value="1"/>
</dbReference>
<dbReference type="PROSITE" id="PS51201">
    <property type="entry name" value="RCK_N"/>
    <property type="match status" value="1"/>
</dbReference>
<name>A0A291LZU3_9RHOB</name>
<dbReference type="SUPFAM" id="SSF116726">
    <property type="entry name" value="TrkA C-terminal domain-like"/>
    <property type="match status" value="1"/>
</dbReference>
<dbReference type="EMBL" id="CP021404">
    <property type="protein sequence ID" value="ATI42174.1"/>
    <property type="molecule type" value="Genomic_DNA"/>
</dbReference>
<dbReference type="RefSeq" id="WP_088663720.1">
    <property type="nucleotide sequence ID" value="NZ_CP021404.1"/>
</dbReference>
<keyword evidence="4" id="KW-1185">Reference proteome</keyword>
<evidence type="ECO:0000313" key="3">
    <source>
        <dbReference type="EMBL" id="ATI42174.1"/>
    </source>
</evidence>
<dbReference type="InterPro" id="IPR003148">
    <property type="entry name" value="RCK_N"/>
</dbReference>
<dbReference type="AlphaFoldDB" id="A0A291LZU3"/>
<dbReference type="GO" id="GO:0008324">
    <property type="term" value="F:monoatomic cation transmembrane transporter activity"/>
    <property type="evidence" value="ECO:0007669"/>
    <property type="project" value="InterPro"/>
</dbReference>
<organism evidence="3 4">
    <name type="scientific">Pacificitalea manganoxidans</name>
    <dbReference type="NCBI Taxonomy" id="1411902"/>
    <lineage>
        <taxon>Bacteria</taxon>
        <taxon>Pseudomonadati</taxon>
        <taxon>Pseudomonadota</taxon>
        <taxon>Alphaproteobacteria</taxon>
        <taxon>Rhodobacterales</taxon>
        <taxon>Paracoccaceae</taxon>
        <taxon>Pacificitalea</taxon>
    </lineage>
</organism>
<dbReference type="SUPFAM" id="SSF51735">
    <property type="entry name" value="NAD(P)-binding Rossmann-fold domains"/>
    <property type="match status" value="1"/>
</dbReference>
<reference evidence="3 4" key="1">
    <citation type="submission" date="2017-05" db="EMBL/GenBank/DDBJ databases">
        <title>Comparative genomic and metabolic analysis of manganese-oxidizing mechanisms in Celeribater manganoxidans DY25T: its adaption to the environment of polymetallic nodule.</title>
        <authorList>
            <person name="Wang X."/>
        </authorList>
    </citation>
    <scope>NUCLEOTIDE SEQUENCE [LARGE SCALE GENOMIC DNA]</scope>
    <source>
        <strain evidence="3 4">DY25</strain>
    </source>
</reference>
<sequence>MANSTRTFAVIGLGNFGGTVAKELVRFGNYVIGIDRDERIVSDFAEVLSHAVIVDSRDDAALREAGVGDCDVGLIAMGEDLESSVLSAMNLKLIGVGQVWAKAVSRTHHRILSRLGVDRVIHPEEDMGRHIAQMLHTPFVRDYVSLGNSFHVVNFALPERLEGTTLADLKLARRDLRCVGVMRGTEWLGDGLSCAQQLKPDDRILLLGRRADLRDFTSAI</sequence>
<evidence type="ECO:0000259" key="1">
    <source>
        <dbReference type="PROSITE" id="PS51201"/>
    </source>
</evidence>
<dbReference type="OrthoDB" id="9781411at2"/>